<proteinExistence type="predicted"/>
<gene>
    <name evidence="1" type="ORF">TraAM80_03275</name>
</gene>
<dbReference type="RefSeq" id="XP_029239924.1">
    <property type="nucleotide sequence ID" value="XM_029380252.1"/>
</dbReference>
<accession>A0A422NQ43</accession>
<dbReference type="Proteomes" id="UP000283634">
    <property type="component" value="Unassembled WGS sequence"/>
</dbReference>
<comment type="caution">
    <text evidence="1">The sequence shown here is derived from an EMBL/GenBank/DDBJ whole genome shotgun (WGS) entry which is preliminary data.</text>
</comment>
<name>A0A422NQ43_TRYRA</name>
<sequence length="141" mass="15598">MGTMVKGEKMRDAPQLLAAFVGFCGNPNTCGVSVSGIAHYRASRASSLPFALALMVARSSLAVQHLKEEKMLSLPPASKNCLAPWNSTDTDFSYYPWSLLSFLRVFFLMFRGLHVCPQCYAMWGHREVLRSVGGTPVRRVP</sequence>
<organism evidence="1 2">
    <name type="scientific">Trypanosoma rangeli</name>
    <dbReference type="NCBI Taxonomy" id="5698"/>
    <lineage>
        <taxon>Eukaryota</taxon>
        <taxon>Discoba</taxon>
        <taxon>Euglenozoa</taxon>
        <taxon>Kinetoplastea</taxon>
        <taxon>Metakinetoplastina</taxon>
        <taxon>Trypanosomatida</taxon>
        <taxon>Trypanosomatidae</taxon>
        <taxon>Trypanosoma</taxon>
        <taxon>Herpetosoma</taxon>
    </lineage>
</organism>
<dbReference type="AlphaFoldDB" id="A0A422NQ43"/>
<evidence type="ECO:0000313" key="2">
    <source>
        <dbReference type="Proteomes" id="UP000283634"/>
    </source>
</evidence>
<reference evidence="1 2" key="1">
    <citation type="journal article" date="2018" name="BMC Genomics">
        <title>Genomic comparison of Trypanosoma conorhini and Trypanosoma rangeli to Trypanosoma cruzi strains of high and low virulence.</title>
        <authorList>
            <person name="Bradwell K.R."/>
            <person name="Koparde V.N."/>
            <person name="Matveyev A.V."/>
            <person name="Serrano M.G."/>
            <person name="Alves J.M."/>
            <person name="Parikh H."/>
            <person name="Huang B."/>
            <person name="Lee V."/>
            <person name="Espinosa-Alvarez O."/>
            <person name="Ortiz P.A."/>
            <person name="Costa-Martins A.G."/>
            <person name="Teixeira M.M."/>
            <person name="Buck G.A."/>
        </authorList>
    </citation>
    <scope>NUCLEOTIDE SEQUENCE [LARGE SCALE GENOMIC DNA]</scope>
    <source>
        <strain evidence="1 2">AM80</strain>
    </source>
</reference>
<dbReference type="EMBL" id="MKGL01000083">
    <property type="protein sequence ID" value="RNF07592.1"/>
    <property type="molecule type" value="Genomic_DNA"/>
</dbReference>
<protein>
    <submittedName>
        <fullName evidence="1">Uncharacterized protein</fullName>
    </submittedName>
</protein>
<dbReference type="GeneID" id="40327208"/>
<keyword evidence="2" id="KW-1185">Reference proteome</keyword>
<evidence type="ECO:0000313" key="1">
    <source>
        <dbReference type="EMBL" id="RNF07592.1"/>
    </source>
</evidence>